<accession>A0A5C6B730</accession>
<evidence type="ECO:0000313" key="2">
    <source>
        <dbReference type="Proteomes" id="UP000320176"/>
    </source>
</evidence>
<dbReference type="EMBL" id="SJPN01000001">
    <property type="protein sequence ID" value="TWU07577.1"/>
    <property type="molecule type" value="Genomic_DNA"/>
</dbReference>
<proteinExistence type="predicted"/>
<reference evidence="1 2" key="1">
    <citation type="submission" date="2019-02" db="EMBL/GenBank/DDBJ databases">
        <title>Deep-cultivation of Planctomycetes and their phenomic and genomic characterization uncovers novel biology.</title>
        <authorList>
            <person name="Wiegand S."/>
            <person name="Jogler M."/>
            <person name="Boedeker C."/>
            <person name="Pinto D."/>
            <person name="Vollmers J."/>
            <person name="Rivas-Marin E."/>
            <person name="Kohn T."/>
            <person name="Peeters S.H."/>
            <person name="Heuer A."/>
            <person name="Rast P."/>
            <person name="Oberbeckmann S."/>
            <person name="Bunk B."/>
            <person name="Jeske O."/>
            <person name="Meyerdierks A."/>
            <person name="Storesund J.E."/>
            <person name="Kallscheuer N."/>
            <person name="Luecker S."/>
            <person name="Lage O.M."/>
            <person name="Pohl T."/>
            <person name="Merkel B.J."/>
            <person name="Hornburger P."/>
            <person name="Mueller R.-W."/>
            <person name="Bruemmer F."/>
            <person name="Labrenz M."/>
            <person name="Spormann A.M."/>
            <person name="Op Den Camp H."/>
            <person name="Overmann J."/>
            <person name="Amann R."/>
            <person name="Jetten M.S.M."/>
            <person name="Mascher T."/>
            <person name="Medema M.H."/>
            <person name="Devos D.P."/>
            <person name="Kaster A.-K."/>
            <person name="Ovreas L."/>
            <person name="Rohde M."/>
            <person name="Galperin M.Y."/>
            <person name="Jogler C."/>
        </authorList>
    </citation>
    <scope>NUCLEOTIDE SEQUENCE [LARGE SCALE GENOMIC DNA]</scope>
    <source>
        <strain evidence="1 2">Pla52n</strain>
    </source>
</reference>
<dbReference type="RefSeq" id="WP_146517783.1">
    <property type="nucleotide sequence ID" value="NZ_CP151726.1"/>
</dbReference>
<evidence type="ECO:0000313" key="1">
    <source>
        <dbReference type="EMBL" id="TWU07577.1"/>
    </source>
</evidence>
<organism evidence="1 2">
    <name type="scientific">Stieleria varia</name>
    <dbReference type="NCBI Taxonomy" id="2528005"/>
    <lineage>
        <taxon>Bacteria</taxon>
        <taxon>Pseudomonadati</taxon>
        <taxon>Planctomycetota</taxon>
        <taxon>Planctomycetia</taxon>
        <taxon>Pirellulales</taxon>
        <taxon>Pirellulaceae</taxon>
        <taxon>Stieleria</taxon>
    </lineage>
</organism>
<dbReference type="AlphaFoldDB" id="A0A5C6B730"/>
<gene>
    <name evidence="1" type="ORF">Pla52n_01500</name>
</gene>
<sequence>MRRFSIRRLLLATTVVAVFFGLYAYTCTSHAHNVAIRAAELRSINSIVGMFGAGQIVVTERGGTYAFDGSIFHLHDDEPPYARFYGYDTYRRVTNIHFRGDVDPHVVDYLPDFRNLRSVSFSLLVTVDGEFPPRFLDLLSATIDFRTRSPDVSVSVTCTDTHGNVVFDDS</sequence>
<name>A0A5C6B730_9BACT</name>
<dbReference type="Proteomes" id="UP000320176">
    <property type="component" value="Unassembled WGS sequence"/>
</dbReference>
<protein>
    <submittedName>
        <fullName evidence="1">Uncharacterized protein</fullName>
    </submittedName>
</protein>
<keyword evidence="2" id="KW-1185">Reference proteome</keyword>
<comment type="caution">
    <text evidence="1">The sequence shown here is derived from an EMBL/GenBank/DDBJ whole genome shotgun (WGS) entry which is preliminary data.</text>
</comment>